<dbReference type="EMBL" id="BSDD01000007">
    <property type="protein sequence ID" value="GLH71476.1"/>
    <property type="molecule type" value="Genomic_DNA"/>
</dbReference>
<keyword evidence="2" id="KW-1133">Transmembrane helix</keyword>
<gene>
    <name evidence="3" type="ORF">GETHPA_30100</name>
</gene>
<evidence type="ECO:0008006" key="5">
    <source>
        <dbReference type="Google" id="ProtNLM"/>
    </source>
</evidence>
<keyword evidence="2" id="KW-0812">Transmembrane</keyword>
<accession>A0ABQ5QAH0</accession>
<reference evidence="3 4" key="1">
    <citation type="journal article" date="2023" name="Antonie Van Leeuwenhoek">
        <title>Mesoterricola silvestris gen. nov., sp. nov., Mesoterricola sediminis sp. nov., Geothrix oryzae sp. nov., Geothrix edaphica sp. nov., Geothrix rubra sp. nov., and Geothrix limicola sp. nov., six novel members of Acidobacteriota isolated from soils.</title>
        <authorList>
            <person name="Itoh H."/>
            <person name="Sugisawa Y."/>
            <person name="Mise K."/>
            <person name="Xu Z."/>
            <person name="Kuniyasu M."/>
            <person name="Ushijima N."/>
            <person name="Kawano K."/>
            <person name="Kobayashi E."/>
            <person name="Shiratori Y."/>
            <person name="Masuda Y."/>
            <person name="Senoo K."/>
        </authorList>
    </citation>
    <scope>NUCLEOTIDE SEQUENCE [LARGE SCALE GENOMIC DNA]</scope>
    <source>
        <strain evidence="3 4">Red803</strain>
    </source>
</reference>
<evidence type="ECO:0000256" key="2">
    <source>
        <dbReference type="SAM" id="Phobius"/>
    </source>
</evidence>
<name>A0ABQ5QAH0_9BACT</name>
<protein>
    <recommendedName>
        <fullName evidence="5">DUF5668 domain-containing protein</fullName>
    </recommendedName>
</protein>
<evidence type="ECO:0000313" key="3">
    <source>
        <dbReference type="EMBL" id="GLH71476.1"/>
    </source>
</evidence>
<organism evidence="3 4">
    <name type="scientific">Geothrix rubra</name>
    <dbReference type="NCBI Taxonomy" id="2927977"/>
    <lineage>
        <taxon>Bacteria</taxon>
        <taxon>Pseudomonadati</taxon>
        <taxon>Acidobacteriota</taxon>
        <taxon>Holophagae</taxon>
        <taxon>Holophagales</taxon>
        <taxon>Holophagaceae</taxon>
        <taxon>Geothrix</taxon>
    </lineage>
</organism>
<keyword evidence="2" id="KW-0472">Membrane</keyword>
<dbReference type="RefSeq" id="WP_285727831.1">
    <property type="nucleotide sequence ID" value="NZ_BSDD01000007.1"/>
</dbReference>
<comment type="caution">
    <text evidence="3">The sequence shown here is derived from an EMBL/GenBank/DDBJ whole genome shotgun (WGS) entry which is preliminary data.</text>
</comment>
<sequence>MTSPQDFEQAPQGSPRPAPYLPSPGARPDYYRDPRYKSPLVATVLSLMPGVGQVYLGYTQLGFIHGTTAAALVCLMSTNQLGQLEPMVGIFMAFFWLYNLVDAHRRAVLLNEASARLERPRLPDGREAMSAGGRLAAGGLLIAAGTLSLLHLRFGVSMAWIGRWWPAGLVLLGLYLVIRALRDRAAQTNAAD</sequence>
<keyword evidence="4" id="KW-1185">Reference proteome</keyword>
<evidence type="ECO:0000256" key="1">
    <source>
        <dbReference type="SAM" id="MobiDB-lite"/>
    </source>
</evidence>
<dbReference type="Proteomes" id="UP001165089">
    <property type="component" value="Unassembled WGS sequence"/>
</dbReference>
<proteinExistence type="predicted"/>
<feature type="region of interest" description="Disordered" evidence="1">
    <location>
        <begin position="1"/>
        <end position="24"/>
    </location>
</feature>
<feature type="transmembrane region" description="Helical" evidence="2">
    <location>
        <begin position="135"/>
        <end position="154"/>
    </location>
</feature>
<evidence type="ECO:0000313" key="4">
    <source>
        <dbReference type="Proteomes" id="UP001165089"/>
    </source>
</evidence>
<feature type="transmembrane region" description="Helical" evidence="2">
    <location>
        <begin position="84"/>
        <end position="101"/>
    </location>
</feature>
<feature type="transmembrane region" description="Helical" evidence="2">
    <location>
        <begin position="160"/>
        <end position="178"/>
    </location>
</feature>